<evidence type="ECO:0000313" key="10">
    <source>
        <dbReference type="Proteomes" id="UP001472677"/>
    </source>
</evidence>
<dbReference type="PRINTS" id="PR00404">
    <property type="entry name" value="MADSDOMAIN"/>
</dbReference>
<evidence type="ECO:0000256" key="5">
    <source>
        <dbReference type="ARBA" id="ARBA00023242"/>
    </source>
</evidence>
<reference evidence="9 10" key="1">
    <citation type="journal article" date="2024" name="G3 (Bethesda)">
        <title>Genome assembly of Hibiscus sabdariffa L. provides insights into metabolisms of medicinal natural products.</title>
        <authorList>
            <person name="Kim T."/>
        </authorList>
    </citation>
    <scope>NUCLEOTIDE SEQUENCE [LARGE SCALE GENOMIC DNA]</scope>
    <source>
        <strain evidence="9">TK-2024</strain>
        <tissue evidence="9">Old leaves</tissue>
    </source>
</reference>
<dbReference type="InterPro" id="IPR002487">
    <property type="entry name" value="TF_Kbox"/>
</dbReference>
<evidence type="ECO:0000259" key="8">
    <source>
        <dbReference type="PROSITE" id="PS51297"/>
    </source>
</evidence>
<comment type="caution">
    <text evidence="9">The sequence shown here is derived from an EMBL/GenBank/DDBJ whole genome shotgun (WGS) entry which is preliminary data.</text>
</comment>
<keyword evidence="3" id="KW-0238">DNA-binding</keyword>
<feature type="compositionally biased region" description="Pro residues" evidence="6">
    <location>
        <begin position="192"/>
        <end position="202"/>
    </location>
</feature>
<dbReference type="InterPro" id="IPR033896">
    <property type="entry name" value="MEF2-like_N"/>
</dbReference>
<evidence type="ECO:0000313" key="9">
    <source>
        <dbReference type="EMBL" id="KAK8508040.1"/>
    </source>
</evidence>
<dbReference type="InterPro" id="IPR002100">
    <property type="entry name" value="TF_MADSbox"/>
</dbReference>
<evidence type="ECO:0000256" key="4">
    <source>
        <dbReference type="ARBA" id="ARBA00023163"/>
    </source>
</evidence>
<evidence type="ECO:0000259" key="7">
    <source>
        <dbReference type="PROSITE" id="PS50066"/>
    </source>
</evidence>
<dbReference type="PANTHER" id="PTHR48019">
    <property type="entry name" value="SERUM RESPONSE FACTOR HOMOLOG"/>
    <property type="match status" value="1"/>
</dbReference>
<sequence>MGRGKVELKRIENKINRQVTFAKRRNGLLKKAYELSILCDAELALIIFSNRGKLYEFCSTSSMAKILEKYNSYTYGAMEPGQSEIDNQSKYQEYLKLKAKVEVLQHSQRHYLGEELGDLGAKELEQVEHQLDFSLRKIRSRKMEMMIHQLSELQTKEEVLLETNRNLRRKLEESSSVIRSSWETGEQSIPYNHPPPPRPPPSDGFFEPLHCSNSLQMGYNPGNITDEDTATGSAVAPGGFIPVFLDSDLFSHFAPACSDHPQADLLCLRSLLCIVYVNSAEIEASSLDAAIADQMGKVEEADRRSGYEIFVACKQDSHLCLVRCIPMVMNNFSTETLMTRPPSTAEGGACLRMELSQR</sequence>
<evidence type="ECO:0000256" key="3">
    <source>
        <dbReference type="ARBA" id="ARBA00023125"/>
    </source>
</evidence>
<organism evidence="9 10">
    <name type="scientific">Hibiscus sabdariffa</name>
    <name type="common">roselle</name>
    <dbReference type="NCBI Taxonomy" id="183260"/>
    <lineage>
        <taxon>Eukaryota</taxon>
        <taxon>Viridiplantae</taxon>
        <taxon>Streptophyta</taxon>
        <taxon>Embryophyta</taxon>
        <taxon>Tracheophyta</taxon>
        <taxon>Spermatophyta</taxon>
        <taxon>Magnoliopsida</taxon>
        <taxon>eudicotyledons</taxon>
        <taxon>Gunneridae</taxon>
        <taxon>Pentapetalae</taxon>
        <taxon>rosids</taxon>
        <taxon>malvids</taxon>
        <taxon>Malvales</taxon>
        <taxon>Malvaceae</taxon>
        <taxon>Malvoideae</taxon>
        <taxon>Hibiscus</taxon>
    </lineage>
</organism>
<accession>A0ABR2BLQ8</accession>
<keyword evidence="4" id="KW-0804">Transcription</keyword>
<evidence type="ECO:0000256" key="1">
    <source>
        <dbReference type="ARBA" id="ARBA00004123"/>
    </source>
</evidence>
<evidence type="ECO:0000256" key="6">
    <source>
        <dbReference type="SAM" id="MobiDB-lite"/>
    </source>
</evidence>
<dbReference type="PROSITE" id="PS50066">
    <property type="entry name" value="MADS_BOX_2"/>
    <property type="match status" value="1"/>
</dbReference>
<evidence type="ECO:0000256" key="2">
    <source>
        <dbReference type="ARBA" id="ARBA00023015"/>
    </source>
</evidence>
<dbReference type="InterPro" id="IPR036879">
    <property type="entry name" value="TF_MADSbox_sf"/>
</dbReference>
<feature type="domain" description="K-box" evidence="8">
    <location>
        <begin position="87"/>
        <end position="177"/>
    </location>
</feature>
<dbReference type="Pfam" id="PF00319">
    <property type="entry name" value="SRF-TF"/>
    <property type="match status" value="1"/>
</dbReference>
<keyword evidence="2" id="KW-0805">Transcription regulation</keyword>
<protein>
    <submittedName>
        <fullName evidence="9">Uncharacterized protein</fullName>
    </submittedName>
</protein>
<dbReference type="Pfam" id="PF01486">
    <property type="entry name" value="K-box"/>
    <property type="match status" value="1"/>
</dbReference>
<dbReference type="CDD" id="cd00265">
    <property type="entry name" value="MADS_MEF2_like"/>
    <property type="match status" value="1"/>
</dbReference>
<dbReference type="Proteomes" id="UP001472677">
    <property type="component" value="Unassembled WGS sequence"/>
</dbReference>
<keyword evidence="10" id="KW-1185">Reference proteome</keyword>
<proteinExistence type="predicted"/>
<dbReference type="SUPFAM" id="SSF55455">
    <property type="entry name" value="SRF-like"/>
    <property type="match status" value="1"/>
</dbReference>
<dbReference type="PROSITE" id="PS00350">
    <property type="entry name" value="MADS_BOX_1"/>
    <property type="match status" value="1"/>
</dbReference>
<dbReference type="SMART" id="SM00432">
    <property type="entry name" value="MADS"/>
    <property type="match status" value="1"/>
</dbReference>
<dbReference type="PROSITE" id="PS51297">
    <property type="entry name" value="K_BOX"/>
    <property type="match status" value="1"/>
</dbReference>
<dbReference type="EMBL" id="JBBPBM010000104">
    <property type="protein sequence ID" value="KAK8508040.1"/>
    <property type="molecule type" value="Genomic_DNA"/>
</dbReference>
<comment type="subcellular location">
    <subcellularLocation>
        <location evidence="1">Nucleus</location>
    </subcellularLocation>
</comment>
<dbReference type="InterPro" id="IPR050142">
    <property type="entry name" value="MADS-box/MEF2_TF"/>
</dbReference>
<feature type="region of interest" description="Disordered" evidence="6">
    <location>
        <begin position="182"/>
        <end position="207"/>
    </location>
</feature>
<feature type="domain" description="MADS-box" evidence="7">
    <location>
        <begin position="1"/>
        <end position="61"/>
    </location>
</feature>
<dbReference type="Gene3D" id="3.40.1810.10">
    <property type="entry name" value="Transcription factor, MADS-box"/>
    <property type="match status" value="1"/>
</dbReference>
<name>A0ABR2BLQ8_9ROSI</name>
<gene>
    <name evidence="9" type="ORF">V6N12_025148</name>
</gene>
<keyword evidence="5" id="KW-0539">Nucleus</keyword>